<evidence type="ECO:0000256" key="2">
    <source>
        <dbReference type="SAM" id="Phobius"/>
    </source>
</evidence>
<organism evidence="3 4">
    <name type="scientific">Chlamydomonas schloesseri</name>
    <dbReference type="NCBI Taxonomy" id="2026947"/>
    <lineage>
        <taxon>Eukaryota</taxon>
        <taxon>Viridiplantae</taxon>
        <taxon>Chlorophyta</taxon>
        <taxon>core chlorophytes</taxon>
        <taxon>Chlorophyceae</taxon>
        <taxon>CS clade</taxon>
        <taxon>Chlamydomonadales</taxon>
        <taxon>Chlamydomonadaceae</taxon>
        <taxon>Chlamydomonas</taxon>
    </lineage>
</organism>
<feature type="transmembrane region" description="Helical" evidence="2">
    <location>
        <begin position="439"/>
        <end position="461"/>
    </location>
</feature>
<accession>A0A835WU86</accession>
<reference evidence="3" key="1">
    <citation type="journal article" date="2020" name="bioRxiv">
        <title>Comparative genomics of Chlamydomonas.</title>
        <authorList>
            <person name="Craig R.J."/>
            <person name="Hasan A.R."/>
            <person name="Ness R.W."/>
            <person name="Keightley P.D."/>
        </authorList>
    </citation>
    <scope>NUCLEOTIDE SEQUENCE</scope>
    <source>
        <strain evidence="3">CCAP 11/173</strain>
    </source>
</reference>
<dbReference type="SUPFAM" id="SSF81301">
    <property type="entry name" value="Nucleotidyltransferase"/>
    <property type="match status" value="1"/>
</dbReference>
<dbReference type="Proteomes" id="UP000613740">
    <property type="component" value="Unassembled WGS sequence"/>
</dbReference>
<dbReference type="PROSITE" id="PS50152">
    <property type="entry name" value="25A_SYNTH_3"/>
    <property type="match status" value="1"/>
</dbReference>
<comment type="caution">
    <text evidence="3">The sequence shown here is derived from an EMBL/GenBank/DDBJ whole genome shotgun (WGS) entry which is preliminary data.</text>
</comment>
<protein>
    <recommendedName>
        <fullName evidence="5">Polymerase nucleotidyl transferase domain-containing protein</fullName>
    </recommendedName>
</protein>
<name>A0A835WU86_9CHLO</name>
<sequence length="472" mass="52240">MPADDDELKCCYLDLKRDKNKEYVRYFNGHVLPLTLRGVSYNVPKAVTDTVVRRLHECPDLQVGRVHIGGSYGRATLVRGAFDVDLSVFVNEYKGRELHDLKEWGGEAGERLQRDMQKHVARWLRQSNASEQVVEVEYGTHYKHCINVKVDGVEVDIKLVPSVVPVATAASSAPRYAGSQAKDLGKAQRDALMQTLLDTPPEKRCADPVREAALAEALTAFVKNTPERVKRVVRLIKCCVLLEALVLTVAGWEENPGAREAEVRCFQGALNLMQFAVAEGVIVDACDESGVWGHSQDEGWSCEHVWTGDPFVMLHPIDFTCNLGKAQPGRTVDWKALAWEAHELERVMREESMWALLHDSSLTPALKAMAAPDQEDKEEYKEEDRECVCMGSASAWRSGPRTIFTRRAHPEERLRSGHSSGPRGVSGYEPATMSMSASWLVPAAAAVVAGLALMFGSRMLGSGSGPSGRERR</sequence>
<dbReference type="OrthoDB" id="549996at2759"/>
<evidence type="ECO:0000313" key="4">
    <source>
        <dbReference type="Proteomes" id="UP000613740"/>
    </source>
</evidence>
<dbReference type="GO" id="GO:0016020">
    <property type="term" value="C:membrane"/>
    <property type="evidence" value="ECO:0007669"/>
    <property type="project" value="TreeGrafter"/>
</dbReference>
<keyword evidence="4" id="KW-1185">Reference proteome</keyword>
<feature type="region of interest" description="Disordered" evidence="1">
    <location>
        <begin position="406"/>
        <end position="427"/>
    </location>
</feature>
<proteinExistence type="predicted"/>
<dbReference type="EMBL" id="JAEHOD010000003">
    <property type="protein sequence ID" value="KAG2453529.1"/>
    <property type="molecule type" value="Genomic_DNA"/>
</dbReference>
<evidence type="ECO:0008006" key="5">
    <source>
        <dbReference type="Google" id="ProtNLM"/>
    </source>
</evidence>
<keyword evidence="2" id="KW-0812">Transmembrane</keyword>
<evidence type="ECO:0000256" key="1">
    <source>
        <dbReference type="SAM" id="MobiDB-lite"/>
    </source>
</evidence>
<dbReference type="PANTHER" id="PTHR11258">
    <property type="entry name" value="2-5 OLIGOADENYLATE SYNTHETASE"/>
    <property type="match status" value="1"/>
</dbReference>
<dbReference type="GO" id="GO:0001730">
    <property type="term" value="F:2'-5'-oligoadenylate synthetase activity"/>
    <property type="evidence" value="ECO:0007669"/>
    <property type="project" value="TreeGrafter"/>
</dbReference>
<dbReference type="GO" id="GO:0005654">
    <property type="term" value="C:nucleoplasm"/>
    <property type="evidence" value="ECO:0007669"/>
    <property type="project" value="TreeGrafter"/>
</dbReference>
<evidence type="ECO:0000313" key="3">
    <source>
        <dbReference type="EMBL" id="KAG2453529.1"/>
    </source>
</evidence>
<dbReference type="AlphaFoldDB" id="A0A835WU86"/>
<dbReference type="GO" id="GO:0003725">
    <property type="term" value="F:double-stranded RNA binding"/>
    <property type="evidence" value="ECO:0007669"/>
    <property type="project" value="TreeGrafter"/>
</dbReference>
<gene>
    <name evidence="3" type="ORF">HYH02_001748</name>
</gene>
<keyword evidence="2" id="KW-0472">Membrane</keyword>
<dbReference type="Gene3D" id="3.30.460.10">
    <property type="entry name" value="Beta Polymerase, domain 2"/>
    <property type="match status" value="1"/>
</dbReference>
<dbReference type="GO" id="GO:0005829">
    <property type="term" value="C:cytosol"/>
    <property type="evidence" value="ECO:0007669"/>
    <property type="project" value="TreeGrafter"/>
</dbReference>
<dbReference type="PANTHER" id="PTHR11258:SF11">
    <property type="entry name" value="C2H2-TYPE DOMAIN-CONTAINING PROTEIN"/>
    <property type="match status" value="1"/>
</dbReference>
<dbReference type="InterPro" id="IPR043519">
    <property type="entry name" value="NT_sf"/>
</dbReference>
<keyword evidence="2" id="KW-1133">Transmembrane helix</keyword>